<dbReference type="InterPro" id="IPR018467">
    <property type="entry name" value="CCT_CS"/>
</dbReference>
<keyword evidence="2" id="KW-0539">Nucleus</keyword>
<dbReference type="GO" id="GO:0009611">
    <property type="term" value="P:response to wounding"/>
    <property type="evidence" value="ECO:0000318"/>
    <property type="project" value="GO_Central"/>
</dbReference>
<dbReference type="STRING" id="4432.A0A1U7ZRS7"/>
<feature type="compositionally biased region" description="Basic and acidic residues" evidence="3">
    <location>
        <begin position="262"/>
        <end position="274"/>
    </location>
</feature>
<dbReference type="InterPro" id="IPR040390">
    <property type="entry name" value="TIFY/JAZ"/>
</dbReference>
<dbReference type="KEGG" id="nnu:104596614"/>
<keyword evidence="2" id="KW-1184">Jasmonic acid signaling pathway</keyword>
<dbReference type="GO" id="GO:0031347">
    <property type="term" value="P:regulation of defense response"/>
    <property type="evidence" value="ECO:0000318"/>
    <property type="project" value="GO_Central"/>
</dbReference>
<dbReference type="OMA" id="AQHSECH"/>
<dbReference type="InterPro" id="IPR010399">
    <property type="entry name" value="Tify_dom"/>
</dbReference>
<proteinExistence type="inferred from homology"/>
<organism evidence="5 6">
    <name type="scientific">Nelumbo nucifera</name>
    <name type="common">Sacred lotus</name>
    <dbReference type="NCBI Taxonomy" id="4432"/>
    <lineage>
        <taxon>Eukaryota</taxon>
        <taxon>Viridiplantae</taxon>
        <taxon>Streptophyta</taxon>
        <taxon>Embryophyta</taxon>
        <taxon>Tracheophyta</taxon>
        <taxon>Spermatophyta</taxon>
        <taxon>Magnoliopsida</taxon>
        <taxon>Proteales</taxon>
        <taxon>Nelumbonaceae</taxon>
        <taxon>Nelumbo</taxon>
    </lineage>
</organism>
<keyword evidence="5" id="KW-1185">Reference proteome</keyword>
<reference evidence="6" key="1">
    <citation type="submission" date="2025-08" db="UniProtKB">
        <authorList>
            <consortium name="RefSeq"/>
        </authorList>
    </citation>
    <scope>IDENTIFICATION</scope>
</reference>
<feature type="domain" description="Tify" evidence="4">
    <location>
        <begin position="149"/>
        <end position="184"/>
    </location>
</feature>
<feature type="region of interest" description="Disordered" evidence="3">
    <location>
        <begin position="231"/>
        <end position="274"/>
    </location>
</feature>
<dbReference type="Proteomes" id="UP000189703">
    <property type="component" value="Unplaced"/>
</dbReference>
<evidence type="ECO:0000256" key="2">
    <source>
        <dbReference type="RuleBase" id="RU369065"/>
    </source>
</evidence>
<feature type="region of interest" description="Disordered" evidence="3">
    <location>
        <begin position="1"/>
        <end position="24"/>
    </location>
</feature>
<gene>
    <name evidence="6" type="primary">LOC104596614</name>
</gene>
<dbReference type="RefSeq" id="XP_010256177.1">
    <property type="nucleotide sequence ID" value="XM_010257875.2"/>
</dbReference>
<feature type="compositionally biased region" description="Polar residues" evidence="3">
    <location>
        <begin position="100"/>
        <end position="110"/>
    </location>
</feature>
<dbReference type="InParanoid" id="A0A1U7ZRS7"/>
<dbReference type="AlphaFoldDB" id="A0A1U7ZRS7"/>
<feature type="region of interest" description="Disordered" evidence="3">
    <location>
        <begin position="83"/>
        <end position="148"/>
    </location>
</feature>
<dbReference type="Pfam" id="PF06200">
    <property type="entry name" value="tify"/>
    <property type="match status" value="1"/>
</dbReference>
<evidence type="ECO:0000259" key="4">
    <source>
        <dbReference type="PROSITE" id="PS51320"/>
    </source>
</evidence>
<evidence type="ECO:0000313" key="5">
    <source>
        <dbReference type="Proteomes" id="UP000189703"/>
    </source>
</evidence>
<dbReference type="SMART" id="SM00979">
    <property type="entry name" value="TIFY"/>
    <property type="match status" value="1"/>
</dbReference>
<dbReference type="PANTHER" id="PTHR33077">
    <property type="entry name" value="PROTEIN TIFY 4A-RELATED-RELATED"/>
    <property type="match status" value="1"/>
</dbReference>
<comment type="function">
    <text evidence="2">Repressor of jasmonate responses.</text>
</comment>
<evidence type="ECO:0000256" key="3">
    <source>
        <dbReference type="SAM" id="MobiDB-lite"/>
    </source>
</evidence>
<sequence>MGPGETIFRSPLDKPLDQLTEEDISQLTREDCRRYLKEKGMRRPSWNKSQAIQQVISLKSLLETRTDSGAGIRQKLVSKAVDDLPHLPTTPTESPKETSADFQVSVSADESVSFRREDPPKPAVSGDVSCRLPVADNDTTSTRNTDVKNKQPAGQMTIFYCGKVNVYDDVPIEKAQAIMQLAASPICLPQDTASAGIRAIWQFPFHFQATCVKPGTPPTAIPSTLHSAKIVENSGQHREEENMFRQAEPEGPTSRKASLQRYLEKRKDRYGSKG</sequence>
<dbReference type="GO" id="GO:0005634">
    <property type="term" value="C:nucleus"/>
    <property type="evidence" value="ECO:0000318"/>
    <property type="project" value="GO_Central"/>
</dbReference>
<protein>
    <recommendedName>
        <fullName evidence="2">Protein TIFY</fullName>
    </recommendedName>
    <alternativeName>
        <fullName evidence="2">Jasmonate ZIM domain-containing protein</fullName>
    </alternativeName>
</protein>
<dbReference type="GeneID" id="104596614"/>
<dbReference type="FunCoup" id="A0A1U7ZRS7">
    <property type="interactions" value="1933"/>
</dbReference>
<comment type="subcellular location">
    <subcellularLocation>
        <location evidence="2">Nucleus</location>
    </subcellularLocation>
</comment>
<dbReference type="GO" id="GO:2000022">
    <property type="term" value="P:regulation of jasmonic acid mediated signaling pathway"/>
    <property type="evidence" value="ECO:0000318"/>
    <property type="project" value="GO_Central"/>
</dbReference>
<evidence type="ECO:0000256" key="1">
    <source>
        <dbReference type="ARBA" id="ARBA00008614"/>
    </source>
</evidence>
<name>A0A1U7ZRS7_NELNU</name>
<comment type="domain">
    <text evidence="2">The jas domain is required for interaction with COI1.</text>
</comment>
<dbReference type="Pfam" id="PF09425">
    <property type="entry name" value="Jas_motif"/>
    <property type="match status" value="1"/>
</dbReference>
<dbReference type="eggNOG" id="ENOG502QWBC">
    <property type="taxonomic scope" value="Eukaryota"/>
</dbReference>
<dbReference type="PANTHER" id="PTHR33077:SF60">
    <property type="entry name" value="TIFY DOMAIN-CONTAINING PROTEIN"/>
    <property type="match status" value="1"/>
</dbReference>
<dbReference type="PROSITE" id="PS51320">
    <property type="entry name" value="TIFY"/>
    <property type="match status" value="1"/>
</dbReference>
<comment type="similarity">
    <text evidence="1 2">Belongs to the TIFY/JAZ family.</text>
</comment>
<accession>A0A1U7ZRS7</accession>
<evidence type="ECO:0000313" key="6">
    <source>
        <dbReference type="RefSeq" id="XP_010256177.1"/>
    </source>
</evidence>
<dbReference type="OrthoDB" id="1934352at2759"/>